<evidence type="ECO:0000313" key="1">
    <source>
        <dbReference type="EMBL" id="SDQ27166.1"/>
    </source>
</evidence>
<dbReference type="InterPro" id="IPR002187">
    <property type="entry name" value="N-reg_PII"/>
</dbReference>
<organism evidence="1 2">
    <name type="scientific">Nitrosospira multiformis</name>
    <dbReference type="NCBI Taxonomy" id="1231"/>
    <lineage>
        <taxon>Bacteria</taxon>
        <taxon>Pseudomonadati</taxon>
        <taxon>Pseudomonadota</taxon>
        <taxon>Betaproteobacteria</taxon>
        <taxon>Nitrosomonadales</taxon>
        <taxon>Nitrosomonadaceae</taxon>
        <taxon>Nitrosospira</taxon>
    </lineage>
</organism>
<keyword evidence="2" id="KW-1185">Reference proteome</keyword>
<dbReference type="Proteomes" id="UP000183471">
    <property type="component" value="Unassembled WGS sequence"/>
</dbReference>
<dbReference type="InterPro" id="IPR015867">
    <property type="entry name" value="N-reg_PII/ATP_PRibTrfase_C"/>
</dbReference>
<sequence length="109" mass="12223">MTLRADIFISMKRIEIVVDEESLEELIDLCQEAQIRGYTVIKKAGGLGSRGERNPEDYSLEEENAVMVVACGEEQAERLIMLLRPKLKDWGGMCLVSDCQWVIGPAASY</sequence>
<proteinExistence type="predicted"/>
<dbReference type="EMBL" id="FNKY01000001">
    <property type="protein sequence ID" value="SDQ27166.1"/>
    <property type="molecule type" value="Genomic_DNA"/>
</dbReference>
<dbReference type="SUPFAM" id="SSF54913">
    <property type="entry name" value="GlnB-like"/>
    <property type="match status" value="1"/>
</dbReference>
<evidence type="ECO:0000313" key="2">
    <source>
        <dbReference type="Proteomes" id="UP000183471"/>
    </source>
</evidence>
<comment type="caution">
    <text evidence="1">The sequence shown here is derived from an EMBL/GenBank/DDBJ whole genome shotgun (WGS) entry which is preliminary data.</text>
</comment>
<dbReference type="RefSeq" id="WP_074630327.1">
    <property type="nucleotide sequence ID" value="NZ_FNKY01000001.1"/>
</dbReference>
<dbReference type="Gene3D" id="3.30.70.120">
    <property type="match status" value="1"/>
</dbReference>
<reference evidence="1 2" key="1">
    <citation type="submission" date="2016-10" db="EMBL/GenBank/DDBJ databases">
        <authorList>
            <person name="Varghese N."/>
            <person name="Submissions S."/>
        </authorList>
    </citation>
    <scope>NUCLEOTIDE SEQUENCE [LARGE SCALE GENOMIC DNA]</scope>
    <source>
        <strain evidence="1 2">Nl1</strain>
    </source>
</reference>
<gene>
    <name evidence="1" type="ORF">SAMN05216402_0121</name>
</gene>
<dbReference type="InterPro" id="IPR011322">
    <property type="entry name" value="N-reg_PII-like_a/b"/>
</dbReference>
<accession>A0ABY0T5P2</accession>
<name>A0ABY0T5P2_9PROT</name>
<protein>
    <submittedName>
        <fullName evidence="1">Nitrogen regulatory protein P-II family</fullName>
    </submittedName>
</protein>
<dbReference type="Pfam" id="PF00543">
    <property type="entry name" value="P-II"/>
    <property type="match status" value="1"/>
</dbReference>